<dbReference type="RefSeq" id="WP_116413922.1">
    <property type="nucleotide sequence ID" value="NZ_NBWZ01000001.1"/>
</dbReference>
<accession>A0A3E0VGG0</accession>
<dbReference type="PANTHER" id="PTHR30483:SF6">
    <property type="entry name" value="PERIPLASMIC BINDING PROTEIN OF ABC TRANSPORTER FOR NATURAL AMINO ACIDS"/>
    <property type="match status" value="1"/>
</dbReference>
<dbReference type="PROSITE" id="PS51257">
    <property type="entry name" value="PROKAR_LIPOPROTEIN"/>
    <property type="match status" value="1"/>
</dbReference>
<dbReference type="InterPro" id="IPR028082">
    <property type="entry name" value="Peripla_BP_I"/>
</dbReference>
<dbReference type="SUPFAM" id="SSF53822">
    <property type="entry name" value="Periplasmic binding protein-like I"/>
    <property type="match status" value="1"/>
</dbReference>
<dbReference type="InterPro" id="IPR051010">
    <property type="entry name" value="BCAA_transport"/>
</dbReference>
<evidence type="ECO:0000259" key="4">
    <source>
        <dbReference type="Pfam" id="PF13458"/>
    </source>
</evidence>
<evidence type="ECO:0000256" key="1">
    <source>
        <dbReference type="ARBA" id="ARBA00010062"/>
    </source>
</evidence>
<proteinExistence type="inferred from homology"/>
<evidence type="ECO:0000256" key="3">
    <source>
        <dbReference type="SAM" id="SignalP"/>
    </source>
</evidence>
<reference evidence="5 6" key="1">
    <citation type="submission" date="2017-04" db="EMBL/GenBank/DDBJ databases">
        <title>Comparative genome analysis of Subtercola boreus.</title>
        <authorList>
            <person name="Cho Y.-J."/>
            <person name="Cho A."/>
            <person name="Kim O.-S."/>
            <person name="Lee J.-I."/>
        </authorList>
    </citation>
    <scope>NUCLEOTIDE SEQUENCE [LARGE SCALE GENOMIC DNA]</scope>
    <source>
        <strain evidence="5 6">K300</strain>
    </source>
</reference>
<dbReference type="InterPro" id="IPR028081">
    <property type="entry name" value="Leu-bd"/>
</dbReference>
<dbReference type="OrthoDB" id="7337537at2"/>
<name>A0A3E0VGG0_9MICO</name>
<comment type="caution">
    <text evidence="5">The sequence shown here is derived from an EMBL/GenBank/DDBJ whole genome shotgun (WGS) entry which is preliminary data.</text>
</comment>
<keyword evidence="2 3" id="KW-0732">Signal</keyword>
<keyword evidence="6" id="KW-1185">Reference proteome</keyword>
<feature type="signal peptide" evidence="3">
    <location>
        <begin position="1"/>
        <end position="18"/>
    </location>
</feature>
<gene>
    <name evidence="5" type="ORF">B7R54_04225</name>
</gene>
<dbReference type="AlphaFoldDB" id="A0A3E0VGG0"/>
<organism evidence="5 6">
    <name type="scientific">Subtercola boreus</name>
    <dbReference type="NCBI Taxonomy" id="120213"/>
    <lineage>
        <taxon>Bacteria</taxon>
        <taxon>Bacillati</taxon>
        <taxon>Actinomycetota</taxon>
        <taxon>Actinomycetes</taxon>
        <taxon>Micrococcales</taxon>
        <taxon>Microbacteriaceae</taxon>
        <taxon>Subtercola</taxon>
    </lineage>
</organism>
<evidence type="ECO:0000256" key="2">
    <source>
        <dbReference type="ARBA" id="ARBA00022729"/>
    </source>
</evidence>
<feature type="chain" id="PRO_5017834597" description="Leucine-binding protein domain-containing protein" evidence="3">
    <location>
        <begin position="19"/>
        <end position="407"/>
    </location>
</feature>
<evidence type="ECO:0000313" key="6">
    <source>
        <dbReference type="Proteomes" id="UP000256486"/>
    </source>
</evidence>
<feature type="domain" description="Leucine-binding protein" evidence="4">
    <location>
        <begin position="44"/>
        <end position="366"/>
    </location>
</feature>
<comment type="similarity">
    <text evidence="1">Belongs to the leucine-binding protein family.</text>
</comment>
<evidence type="ECO:0000313" key="5">
    <source>
        <dbReference type="EMBL" id="RFA08518.1"/>
    </source>
</evidence>
<sequence>MKKKAALFAAAAVTVALALSGCSDDGGGTSILPGAASAAPTGDPILIGMDLDKTGPGSSYNPLAGAAVVAGVAEVNANGGILGRPVKLIEESTESDPAKGPAVYQSLIEQGAVGILGLSTASVVAQVKPIIEQAKVVTIAPVAVLPTLTDQPDADYVYTLVNPVTDYGSVFCGAFEKAGIKKLAYLQDDSPAIKSLAGPLKDAFGKCVTIVADEVAPVASTDLVAQATRIKDSDPDAIFVQSVGGQFEALAHSALYQAMPDVPRFSQGSFGSQSDSWALATPGALDGLVFMQQLDLTNPRTEDLQAKLTTALGSDFTMSYFAAQGYDGLMVLLDAIKTAGGTDDPAAIKAAMDATTDYQPHVGQEGFRISYTPTKHVGADSLCGLALFDFGSDNTPAGKWSTFQPAC</sequence>
<dbReference type="Gene3D" id="3.40.50.2300">
    <property type="match status" value="2"/>
</dbReference>
<dbReference type="Proteomes" id="UP000256486">
    <property type="component" value="Unassembled WGS sequence"/>
</dbReference>
<dbReference type="Pfam" id="PF13458">
    <property type="entry name" value="Peripla_BP_6"/>
    <property type="match status" value="1"/>
</dbReference>
<dbReference type="EMBL" id="NBWZ01000001">
    <property type="protein sequence ID" value="RFA08518.1"/>
    <property type="molecule type" value="Genomic_DNA"/>
</dbReference>
<dbReference type="PANTHER" id="PTHR30483">
    <property type="entry name" value="LEUCINE-SPECIFIC-BINDING PROTEIN"/>
    <property type="match status" value="1"/>
</dbReference>
<protein>
    <recommendedName>
        <fullName evidence="4">Leucine-binding protein domain-containing protein</fullName>
    </recommendedName>
</protein>